<evidence type="ECO:0000313" key="3">
    <source>
        <dbReference type="Proteomes" id="UP000050794"/>
    </source>
</evidence>
<feature type="transmembrane region" description="Helical" evidence="1">
    <location>
        <begin position="12"/>
        <end position="31"/>
    </location>
</feature>
<organism evidence="3 4">
    <name type="scientific">Toxocara canis</name>
    <name type="common">Canine roundworm</name>
    <dbReference type="NCBI Taxonomy" id="6265"/>
    <lineage>
        <taxon>Eukaryota</taxon>
        <taxon>Metazoa</taxon>
        <taxon>Ecdysozoa</taxon>
        <taxon>Nematoda</taxon>
        <taxon>Chromadorea</taxon>
        <taxon>Rhabditida</taxon>
        <taxon>Spirurina</taxon>
        <taxon>Ascaridomorpha</taxon>
        <taxon>Ascaridoidea</taxon>
        <taxon>Toxocaridae</taxon>
        <taxon>Toxocara</taxon>
    </lineage>
</organism>
<evidence type="ECO:0000256" key="1">
    <source>
        <dbReference type="SAM" id="Phobius"/>
    </source>
</evidence>
<reference evidence="2 3" key="2">
    <citation type="submission" date="2018-11" db="EMBL/GenBank/DDBJ databases">
        <authorList>
            <consortium name="Pathogen Informatics"/>
        </authorList>
    </citation>
    <scope>NUCLEOTIDE SEQUENCE [LARGE SCALE GENOMIC DNA]</scope>
</reference>
<dbReference type="AlphaFoldDB" id="A0A183UWC4"/>
<gene>
    <name evidence="2" type="ORF">TCNE_LOCUS12794</name>
</gene>
<name>A0A183UWC4_TOXCA</name>
<keyword evidence="3" id="KW-1185">Reference proteome</keyword>
<proteinExistence type="predicted"/>
<dbReference type="Proteomes" id="UP000050794">
    <property type="component" value="Unassembled WGS sequence"/>
</dbReference>
<dbReference type="WBParaSite" id="TCNE_0001279401-mRNA-1">
    <property type="protein sequence ID" value="TCNE_0001279401-mRNA-1"/>
    <property type="gene ID" value="TCNE_0001279401"/>
</dbReference>
<evidence type="ECO:0000313" key="2">
    <source>
        <dbReference type="EMBL" id="VDM44115.1"/>
    </source>
</evidence>
<dbReference type="EMBL" id="UYWY01021428">
    <property type="protein sequence ID" value="VDM44115.1"/>
    <property type="molecule type" value="Genomic_DNA"/>
</dbReference>
<keyword evidence="1" id="KW-0812">Transmembrane</keyword>
<accession>A0A183UWC4</accession>
<evidence type="ECO:0000313" key="4">
    <source>
        <dbReference type="WBParaSite" id="TCNE_0001279401-mRNA-1"/>
    </source>
</evidence>
<reference evidence="4" key="1">
    <citation type="submission" date="2016-06" db="UniProtKB">
        <authorList>
            <consortium name="WormBaseParasite"/>
        </authorList>
    </citation>
    <scope>IDENTIFICATION</scope>
</reference>
<keyword evidence="1" id="KW-1133">Transmembrane helix</keyword>
<keyword evidence="1" id="KW-0472">Membrane</keyword>
<protein>
    <submittedName>
        <fullName evidence="4">NADH-ubiquinone oxidoreductase MWFE subunit</fullName>
    </submittedName>
</protein>
<sequence>MIELLAQLTAAYMGTFMTVMLASYAPILIIAQCAKKTPEPHGVYKPGHLPTFVDPESKEADTYYSMKSEVAFPKKDKDGNVIPEGQYHKPKNTNISLRQKMSTIGQHVLQKIT</sequence>